<keyword evidence="2" id="KW-1185">Reference proteome</keyword>
<proteinExistence type="predicted"/>
<organism evidence="1 2">
    <name type="scientific">Amycolatopsis albidoflavus</name>
    <dbReference type="NCBI Taxonomy" id="102226"/>
    <lineage>
        <taxon>Bacteria</taxon>
        <taxon>Bacillati</taxon>
        <taxon>Actinomycetota</taxon>
        <taxon>Actinomycetes</taxon>
        <taxon>Pseudonocardiales</taxon>
        <taxon>Pseudonocardiaceae</taxon>
        <taxon>Amycolatopsis</taxon>
    </lineage>
</organism>
<name>A0ABW5HT59_9PSEU</name>
<dbReference type="RefSeq" id="WP_344286694.1">
    <property type="nucleotide sequence ID" value="NZ_BAAAHV010000027.1"/>
</dbReference>
<dbReference type="EMBL" id="JBHUKQ010000006">
    <property type="protein sequence ID" value="MFD2480043.1"/>
    <property type="molecule type" value="Genomic_DNA"/>
</dbReference>
<dbReference type="Proteomes" id="UP001597542">
    <property type="component" value="Unassembled WGS sequence"/>
</dbReference>
<gene>
    <name evidence="1" type="ORF">ACFSUT_07150</name>
</gene>
<evidence type="ECO:0000313" key="2">
    <source>
        <dbReference type="Proteomes" id="UP001597542"/>
    </source>
</evidence>
<evidence type="ECO:0000313" key="1">
    <source>
        <dbReference type="EMBL" id="MFD2480043.1"/>
    </source>
</evidence>
<sequence length="153" mass="17181">MIGTLLGSTVAYLFQRRQARFVHSMASHGRMRDEQILAFSSFAEAIADLRGAQIRRWTSRQEDQPDSEQYVHARAESWRLRTAARSAMYRVQLVAADEALANRAGELVELTVAILAAGDVQDLDASAKRSATETNMFITEARRVLRSDRAQLI</sequence>
<comment type="caution">
    <text evidence="1">The sequence shown here is derived from an EMBL/GenBank/DDBJ whole genome shotgun (WGS) entry which is preliminary data.</text>
</comment>
<protein>
    <submittedName>
        <fullName evidence="1">Uncharacterized protein</fullName>
    </submittedName>
</protein>
<reference evidence="2" key="1">
    <citation type="journal article" date="2019" name="Int. J. Syst. Evol. Microbiol.">
        <title>The Global Catalogue of Microorganisms (GCM) 10K type strain sequencing project: providing services to taxonomists for standard genome sequencing and annotation.</title>
        <authorList>
            <consortium name="The Broad Institute Genomics Platform"/>
            <consortium name="The Broad Institute Genome Sequencing Center for Infectious Disease"/>
            <person name="Wu L."/>
            <person name="Ma J."/>
        </authorList>
    </citation>
    <scope>NUCLEOTIDE SEQUENCE [LARGE SCALE GENOMIC DNA]</scope>
    <source>
        <strain evidence="2">CGMCC 4.7638</strain>
    </source>
</reference>
<accession>A0ABW5HT59</accession>